<dbReference type="Pfam" id="PF01925">
    <property type="entry name" value="TauE"/>
    <property type="match status" value="1"/>
</dbReference>
<feature type="transmembrane region" description="Helical" evidence="5">
    <location>
        <begin position="104"/>
        <end position="122"/>
    </location>
</feature>
<gene>
    <name evidence="6" type="ORF">AVJ23_08825</name>
</gene>
<feature type="transmembrane region" description="Helical" evidence="5">
    <location>
        <begin position="134"/>
        <end position="155"/>
    </location>
</feature>
<keyword evidence="7" id="KW-1185">Reference proteome</keyword>
<evidence type="ECO:0000256" key="5">
    <source>
        <dbReference type="RuleBase" id="RU363041"/>
    </source>
</evidence>
<feature type="transmembrane region" description="Helical" evidence="5">
    <location>
        <begin position="40"/>
        <end position="62"/>
    </location>
</feature>
<accession>A0A0W7WKN6</accession>
<keyword evidence="3 5" id="KW-1133">Transmembrane helix</keyword>
<evidence type="ECO:0000256" key="3">
    <source>
        <dbReference type="ARBA" id="ARBA00022989"/>
    </source>
</evidence>
<feature type="transmembrane region" description="Helical" evidence="5">
    <location>
        <begin position="230"/>
        <end position="249"/>
    </location>
</feature>
<dbReference type="AlphaFoldDB" id="A0A0W7WKN6"/>
<dbReference type="Proteomes" id="UP000054396">
    <property type="component" value="Unassembled WGS sequence"/>
</dbReference>
<feature type="transmembrane region" description="Helical" evidence="5">
    <location>
        <begin position="184"/>
        <end position="209"/>
    </location>
</feature>
<reference evidence="6 7" key="1">
    <citation type="submission" date="2015-12" db="EMBL/GenBank/DDBJ databases">
        <authorList>
            <person name="Shamseldin A."/>
            <person name="Moawad H."/>
            <person name="Abd El-Rahim W.M."/>
            <person name="Sadowsky M.J."/>
        </authorList>
    </citation>
    <scope>NUCLEOTIDE SEQUENCE [LARGE SCALE GENOMIC DNA]</scope>
    <source>
        <strain evidence="6 7">SJ5A-1</strain>
    </source>
</reference>
<keyword evidence="4 5" id="KW-0472">Membrane</keyword>
<dbReference type="InterPro" id="IPR002781">
    <property type="entry name" value="TM_pro_TauE-like"/>
</dbReference>
<dbReference type="STRING" id="1685382.AVJ23_08825"/>
<dbReference type="GO" id="GO:0005886">
    <property type="term" value="C:plasma membrane"/>
    <property type="evidence" value="ECO:0007669"/>
    <property type="project" value="UniProtKB-SubCell"/>
</dbReference>
<evidence type="ECO:0000313" key="6">
    <source>
        <dbReference type="EMBL" id="KUF11147.1"/>
    </source>
</evidence>
<keyword evidence="5" id="KW-1003">Cell membrane</keyword>
<evidence type="ECO:0000256" key="4">
    <source>
        <dbReference type="ARBA" id="ARBA00023136"/>
    </source>
</evidence>
<proteinExistence type="inferred from homology"/>
<dbReference type="EMBL" id="LPXO01000004">
    <property type="protein sequence ID" value="KUF11147.1"/>
    <property type="molecule type" value="Genomic_DNA"/>
</dbReference>
<protein>
    <recommendedName>
        <fullName evidence="5">Probable membrane transporter protein</fullName>
    </recommendedName>
</protein>
<dbReference type="RefSeq" id="WP_058861811.1">
    <property type="nucleotide sequence ID" value="NZ_LPXO01000004.1"/>
</dbReference>
<organism evidence="6 7">
    <name type="scientific">Pseudoponticoccus marisrubri</name>
    <dbReference type="NCBI Taxonomy" id="1685382"/>
    <lineage>
        <taxon>Bacteria</taxon>
        <taxon>Pseudomonadati</taxon>
        <taxon>Pseudomonadota</taxon>
        <taxon>Alphaproteobacteria</taxon>
        <taxon>Rhodobacterales</taxon>
        <taxon>Roseobacteraceae</taxon>
        <taxon>Pseudoponticoccus</taxon>
    </lineage>
</organism>
<evidence type="ECO:0000256" key="2">
    <source>
        <dbReference type="ARBA" id="ARBA00022692"/>
    </source>
</evidence>
<evidence type="ECO:0000313" key="7">
    <source>
        <dbReference type="Proteomes" id="UP000054396"/>
    </source>
</evidence>
<name>A0A0W7WKN6_9RHOB</name>
<dbReference type="OrthoDB" id="8478323at2"/>
<evidence type="ECO:0000256" key="1">
    <source>
        <dbReference type="ARBA" id="ARBA00004141"/>
    </source>
</evidence>
<comment type="similarity">
    <text evidence="5">Belongs to the 4-toluene sulfonate uptake permease (TSUP) (TC 2.A.102) family.</text>
</comment>
<feature type="transmembrane region" description="Helical" evidence="5">
    <location>
        <begin position="12"/>
        <end position="34"/>
    </location>
</feature>
<comment type="subcellular location">
    <subcellularLocation>
        <location evidence="5">Cell membrane</location>
        <topology evidence="5">Multi-pass membrane protein</topology>
    </subcellularLocation>
    <subcellularLocation>
        <location evidence="1">Membrane</location>
        <topology evidence="1">Multi-pass membrane protein</topology>
    </subcellularLocation>
</comment>
<comment type="caution">
    <text evidence="6">The sequence shown here is derived from an EMBL/GenBank/DDBJ whole genome shotgun (WGS) entry which is preliminary data.</text>
</comment>
<feature type="transmembrane region" description="Helical" evidence="5">
    <location>
        <begin position="74"/>
        <end position="98"/>
    </location>
</feature>
<keyword evidence="2 5" id="KW-0812">Transmembrane</keyword>
<sequence>MIAGLSVIPEGLDQLVVLTLLATSFASSFITVAFGIGGGALLLAVMATLVPIAALIPVHGLIQLGSNAGRMALLLRAVSWPALPGFAAGSVAGCLLGGVMVVELPAAIVQVGVGAFVIWSVFARPPRWLRNMPVVTGAISSFLTMFFGATGLFVASYTKSLSLPRHGHVATHAALMTLQHGLKVAVFGLLGFAFAEWGLFVLAMILAGLAGTASGRLFLDRLDDALFRRALDVLLVLISLRLILGGLGVI</sequence>